<dbReference type="AlphaFoldDB" id="A0A918VVC3"/>
<reference evidence="2" key="1">
    <citation type="journal article" date="2014" name="Int. J. Syst. Evol. Microbiol.">
        <title>Complete genome sequence of Corynebacterium casei LMG S-19264T (=DSM 44701T), isolated from a smear-ripened cheese.</title>
        <authorList>
            <consortium name="US DOE Joint Genome Institute (JGI-PGF)"/>
            <person name="Walter F."/>
            <person name="Albersmeier A."/>
            <person name="Kalinowski J."/>
            <person name="Ruckert C."/>
        </authorList>
    </citation>
    <scope>NUCLEOTIDE SEQUENCE</scope>
    <source>
        <strain evidence="2">KCTC 12719</strain>
    </source>
</reference>
<accession>A0A918VVC3</accession>
<reference evidence="2" key="2">
    <citation type="submission" date="2020-09" db="EMBL/GenBank/DDBJ databases">
        <authorList>
            <person name="Sun Q."/>
            <person name="Kim S."/>
        </authorList>
    </citation>
    <scope>NUCLEOTIDE SEQUENCE</scope>
    <source>
        <strain evidence="2">KCTC 12719</strain>
    </source>
</reference>
<evidence type="ECO:0000313" key="3">
    <source>
        <dbReference type="Proteomes" id="UP000610456"/>
    </source>
</evidence>
<dbReference type="Proteomes" id="UP000610456">
    <property type="component" value="Unassembled WGS sequence"/>
</dbReference>
<proteinExistence type="predicted"/>
<protein>
    <submittedName>
        <fullName evidence="2">Uncharacterized protein</fullName>
    </submittedName>
</protein>
<feature type="region of interest" description="Disordered" evidence="1">
    <location>
        <begin position="57"/>
        <end position="77"/>
    </location>
</feature>
<name>A0A918VVC3_9FLAO</name>
<evidence type="ECO:0000256" key="1">
    <source>
        <dbReference type="SAM" id="MobiDB-lite"/>
    </source>
</evidence>
<dbReference type="InterPro" id="IPR045391">
    <property type="entry name" value="DUF6520"/>
</dbReference>
<dbReference type="EMBL" id="BMXB01000003">
    <property type="protein sequence ID" value="GHA32849.1"/>
    <property type="molecule type" value="Genomic_DNA"/>
</dbReference>
<sequence length="77" mass="8546">MAFTTTDLKEDPKEQANDYILVNGSWKAISEQEDCFGTGTDCRVQLGTNGPVYDLYDEMGDEEPKQSGTDEPIIINP</sequence>
<dbReference type="Pfam" id="PF20130">
    <property type="entry name" value="DUF6520"/>
    <property type="match status" value="1"/>
</dbReference>
<organism evidence="2 3">
    <name type="scientific">Salinimicrobium marinum</name>
    <dbReference type="NCBI Taxonomy" id="680283"/>
    <lineage>
        <taxon>Bacteria</taxon>
        <taxon>Pseudomonadati</taxon>
        <taxon>Bacteroidota</taxon>
        <taxon>Flavobacteriia</taxon>
        <taxon>Flavobacteriales</taxon>
        <taxon>Flavobacteriaceae</taxon>
        <taxon>Salinimicrobium</taxon>
    </lineage>
</organism>
<keyword evidence="3" id="KW-1185">Reference proteome</keyword>
<evidence type="ECO:0000313" key="2">
    <source>
        <dbReference type="EMBL" id="GHA32849.1"/>
    </source>
</evidence>
<gene>
    <name evidence="2" type="ORF">GCM10007103_12870</name>
</gene>
<comment type="caution">
    <text evidence="2">The sequence shown here is derived from an EMBL/GenBank/DDBJ whole genome shotgun (WGS) entry which is preliminary data.</text>
</comment>